<dbReference type="EMBL" id="JAYKXN010000003">
    <property type="protein sequence ID" value="KAK7301085.1"/>
    <property type="molecule type" value="Genomic_DNA"/>
</dbReference>
<sequence length="87" mass="9404">MEEMGSSSSSAHKKPSLVSRLRTSCLSFAVSVQESFIYVKAFFVGQAKTVTAKNEKEASAAELEATKMQVEAADTAEDIKNRLNKSA</sequence>
<organism evidence="1 2">
    <name type="scientific">Clitoria ternatea</name>
    <name type="common">Butterfly pea</name>
    <dbReference type="NCBI Taxonomy" id="43366"/>
    <lineage>
        <taxon>Eukaryota</taxon>
        <taxon>Viridiplantae</taxon>
        <taxon>Streptophyta</taxon>
        <taxon>Embryophyta</taxon>
        <taxon>Tracheophyta</taxon>
        <taxon>Spermatophyta</taxon>
        <taxon>Magnoliopsida</taxon>
        <taxon>eudicotyledons</taxon>
        <taxon>Gunneridae</taxon>
        <taxon>Pentapetalae</taxon>
        <taxon>rosids</taxon>
        <taxon>fabids</taxon>
        <taxon>Fabales</taxon>
        <taxon>Fabaceae</taxon>
        <taxon>Papilionoideae</taxon>
        <taxon>50 kb inversion clade</taxon>
        <taxon>NPAAA clade</taxon>
        <taxon>indigoferoid/millettioid clade</taxon>
        <taxon>Phaseoleae</taxon>
        <taxon>Clitoria</taxon>
    </lineage>
</organism>
<evidence type="ECO:0000313" key="2">
    <source>
        <dbReference type="Proteomes" id="UP001359559"/>
    </source>
</evidence>
<reference evidence="1 2" key="1">
    <citation type="submission" date="2024-01" db="EMBL/GenBank/DDBJ databases">
        <title>The genomes of 5 underutilized Papilionoideae crops provide insights into root nodulation and disease resistance.</title>
        <authorList>
            <person name="Yuan L."/>
        </authorList>
    </citation>
    <scope>NUCLEOTIDE SEQUENCE [LARGE SCALE GENOMIC DNA]</scope>
    <source>
        <strain evidence="1">LY-2023</strain>
        <tissue evidence="1">Leaf</tissue>
    </source>
</reference>
<gene>
    <name evidence="1" type="ORF">RJT34_11945</name>
</gene>
<accession>A0AAN9PIW8</accession>
<name>A0AAN9PIW8_CLITE</name>
<dbReference type="AlphaFoldDB" id="A0AAN9PIW8"/>
<proteinExistence type="predicted"/>
<dbReference type="Proteomes" id="UP001359559">
    <property type="component" value="Unassembled WGS sequence"/>
</dbReference>
<protein>
    <submittedName>
        <fullName evidence="1">Uncharacterized protein</fullName>
    </submittedName>
</protein>
<evidence type="ECO:0000313" key="1">
    <source>
        <dbReference type="EMBL" id="KAK7301085.1"/>
    </source>
</evidence>
<keyword evidence="2" id="KW-1185">Reference proteome</keyword>
<comment type="caution">
    <text evidence="1">The sequence shown here is derived from an EMBL/GenBank/DDBJ whole genome shotgun (WGS) entry which is preliminary data.</text>
</comment>